<evidence type="ECO:0000256" key="3">
    <source>
        <dbReference type="ARBA" id="ARBA00011738"/>
    </source>
</evidence>
<dbReference type="Pfam" id="PF01475">
    <property type="entry name" value="FUR"/>
    <property type="match status" value="1"/>
</dbReference>
<keyword evidence="9" id="KW-0238">DNA-binding</keyword>
<evidence type="ECO:0000256" key="2">
    <source>
        <dbReference type="ARBA" id="ARBA00007957"/>
    </source>
</evidence>
<dbReference type="EMBL" id="BAABEO010000012">
    <property type="protein sequence ID" value="GAA3682451.1"/>
    <property type="molecule type" value="Genomic_DNA"/>
</dbReference>
<dbReference type="PANTHER" id="PTHR33202:SF2">
    <property type="entry name" value="FERRIC UPTAKE REGULATION PROTEIN"/>
    <property type="match status" value="1"/>
</dbReference>
<name>A0ABP7C7K0_9MICC</name>
<keyword evidence="13" id="KW-1185">Reference proteome</keyword>
<dbReference type="Gene3D" id="3.30.1490.190">
    <property type="match status" value="1"/>
</dbReference>
<comment type="subcellular location">
    <subcellularLocation>
        <location evidence="1">Cytoplasm</location>
    </subcellularLocation>
</comment>
<evidence type="ECO:0000256" key="1">
    <source>
        <dbReference type="ARBA" id="ARBA00004496"/>
    </source>
</evidence>
<evidence type="ECO:0000256" key="8">
    <source>
        <dbReference type="ARBA" id="ARBA00023015"/>
    </source>
</evidence>
<sequence>MASTVPEKHRTTRQRTAVTAALADVDDFVSAQELHRRLHGVGAKVSLATVYRLLQSMAEAGQVDVLRNTDGEAVYRKCRAEHHHHHLVCRHCGRTVEVEAPAVESWAARVAAEHGYTAPTHTVEIYGLCPACAQLRGDVPAEDGLASDGVTPDGVTAGPPGSP</sequence>
<keyword evidence="10" id="KW-0804">Transcription</keyword>
<dbReference type="PANTHER" id="PTHR33202">
    <property type="entry name" value="ZINC UPTAKE REGULATION PROTEIN"/>
    <property type="match status" value="1"/>
</dbReference>
<comment type="similarity">
    <text evidence="2">Belongs to the Fur family.</text>
</comment>
<evidence type="ECO:0000313" key="12">
    <source>
        <dbReference type="EMBL" id="GAA3682451.1"/>
    </source>
</evidence>
<proteinExistence type="inferred from homology"/>
<comment type="subunit">
    <text evidence="3">Homodimer.</text>
</comment>
<keyword evidence="6" id="KW-0479">Metal-binding</keyword>
<evidence type="ECO:0000256" key="11">
    <source>
        <dbReference type="SAM" id="MobiDB-lite"/>
    </source>
</evidence>
<comment type="caution">
    <text evidence="12">The sequence shown here is derived from an EMBL/GenBank/DDBJ whole genome shotgun (WGS) entry which is preliminary data.</text>
</comment>
<feature type="region of interest" description="Disordered" evidence="11">
    <location>
        <begin position="143"/>
        <end position="163"/>
    </location>
</feature>
<evidence type="ECO:0000256" key="7">
    <source>
        <dbReference type="ARBA" id="ARBA00022833"/>
    </source>
</evidence>
<protein>
    <submittedName>
        <fullName evidence="12">Transcriptional repressor</fullName>
    </submittedName>
</protein>
<evidence type="ECO:0000256" key="10">
    <source>
        <dbReference type="ARBA" id="ARBA00023163"/>
    </source>
</evidence>
<dbReference type="InterPro" id="IPR036390">
    <property type="entry name" value="WH_DNA-bd_sf"/>
</dbReference>
<organism evidence="12 13">
    <name type="scientific">Arthrobacter ginkgonis</name>
    <dbReference type="NCBI Taxonomy" id="1630594"/>
    <lineage>
        <taxon>Bacteria</taxon>
        <taxon>Bacillati</taxon>
        <taxon>Actinomycetota</taxon>
        <taxon>Actinomycetes</taxon>
        <taxon>Micrococcales</taxon>
        <taxon>Micrococcaceae</taxon>
        <taxon>Arthrobacter</taxon>
    </lineage>
</organism>
<evidence type="ECO:0000256" key="4">
    <source>
        <dbReference type="ARBA" id="ARBA00022490"/>
    </source>
</evidence>
<gene>
    <name evidence="12" type="ORF">GCM10023081_20600</name>
</gene>
<dbReference type="Proteomes" id="UP001500752">
    <property type="component" value="Unassembled WGS sequence"/>
</dbReference>
<keyword evidence="7" id="KW-0862">Zinc</keyword>
<dbReference type="InterPro" id="IPR002481">
    <property type="entry name" value="FUR"/>
</dbReference>
<keyword evidence="8" id="KW-0805">Transcription regulation</keyword>
<evidence type="ECO:0000256" key="9">
    <source>
        <dbReference type="ARBA" id="ARBA00023125"/>
    </source>
</evidence>
<dbReference type="Gene3D" id="1.10.10.10">
    <property type="entry name" value="Winged helix-like DNA-binding domain superfamily/Winged helix DNA-binding domain"/>
    <property type="match status" value="1"/>
</dbReference>
<keyword evidence="5" id="KW-0678">Repressor</keyword>
<dbReference type="RefSeq" id="WP_345150547.1">
    <property type="nucleotide sequence ID" value="NZ_BAABEO010000012.1"/>
</dbReference>
<evidence type="ECO:0000256" key="6">
    <source>
        <dbReference type="ARBA" id="ARBA00022723"/>
    </source>
</evidence>
<dbReference type="CDD" id="cd07153">
    <property type="entry name" value="Fur_like"/>
    <property type="match status" value="1"/>
</dbReference>
<dbReference type="InterPro" id="IPR043135">
    <property type="entry name" value="Fur_C"/>
</dbReference>
<dbReference type="InterPro" id="IPR036388">
    <property type="entry name" value="WH-like_DNA-bd_sf"/>
</dbReference>
<evidence type="ECO:0000313" key="13">
    <source>
        <dbReference type="Proteomes" id="UP001500752"/>
    </source>
</evidence>
<accession>A0ABP7C7K0</accession>
<keyword evidence="4" id="KW-0963">Cytoplasm</keyword>
<evidence type="ECO:0000256" key="5">
    <source>
        <dbReference type="ARBA" id="ARBA00022491"/>
    </source>
</evidence>
<reference evidence="13" key="1">
    <citation type="journal article" date="2019" name="Int. J. Syst. Evol. Microbiol.">
        <title>The Global Catalogue of Microorganisms (GCM) 10K type strain sequencing project: providing services to taxonomists for standard genome sequencing and annotation.</title>
        <authorList>
            <consortium name="The Broad Institute Genomics Platform"/>
            <consortium name="The Broad Institute Genome Sequencing Center for Infectious Disease"/>
            <person name="Wu L."/>
            <person name="Ma J."/>
        </authorList>
    </citation>
    <scope>NUCLEOTIDE SEQUENCE [LARGE SCALE GENOMIC DNA]</scope>
    <source>
        <strain evidence="13">JCM 30742</strain>
    </source>
</reference>
<dbReference type="SUPFAM" id="SSF46785">
    <property type="entry name" value="Winged helix' DNA-binding domain"/>
    <property type="match status" value="1"/>
</dbReference>